<keyword evidence="12" id="KW-1185">Reference proteome</keyword>
<dbReference type="PIRSF" id="PIRSF000535">
    <property type="entry name" value="1PFK/6PFK/LacC"/>
    <property type="match status" value="1"/>
</dbReference>
<protein>
    <recommendedName>
        <fullName evidence="8">Tagatose-6-phosphate kinase</fullName>
        <ecNumber evidence="8">2.7.1.144</ecNumber>
    </recommendedName>
</protein>
<dbReference type="PANTHER" id="PTHR46566">
    <property type="entry name" value="1-PHOSPHOFRUCTOKINASE-RELATED"/>
    <property type="match status" value="1"/>
</dbReference>
<comment type="similarity">
    <text evidence="1">Belongs to the carbohydrate kinase pfkB family.</text>
</comment>
<evidence type="ECO:0000256" key="9">
    <source>
        <dbReference type="RuleBase" id="RU369061"/>
    </source>
</evidence>
<dbReference type="RefSeq" id="WP_048702937.1">
    <property type="nucleotide sequence ID" value="NZ_CP012034.1"/>
</dbReference>
<dbReference type="PATRIC" id="fig|1007676.4.peg.480"/>
<dbReference type="EC" id="2.7.1.144" evidence="8"/>
<reference evidence="12" key="1">
    <citation type="submission" date="2015-07" db="EMBL/GenBank/DDBJ databases">
        <title>Lactobacillus ginsenosidimutans/EMML 3141/ whole genome sequencing.</title>
        <authorList>
            <person name="Kim M.K."/>
            <person name="Im W.-T."/>
            <person name="Srinivasan S."/>
            <person name="Lee J.-J."/>
        </authorList>
    </citation>
    <scope>NUCLEOTIDE SEQUENCE [LARGE SCALE GENOMIC DNA]</scope>
    <source>
        <strain evidence="12">EMML 3041</strain>
    </source>
</reference>
<dbReference type="GO" id="GO:0016052">
    <property type="term" value="P:carbohydrate catabolic process"/>
    <property type="evidence" value="ECO:0007669"/>
    <property type="project" value="UniProtKB-ARBA"/>
</dbReference>
<dbReference type="AlphaFoldDB" id="A0A0H4QDU3"/>
<dbReference type="FunFam" id="3.40.1190.20:FF:000001">
    <property type="entry name" value="Phosphofructokinase"/>
    <property type="match status" value="1"/>
</dbReference>
<dbReference type="SUPFAM" id="SSF53613">
    <property type="entry name" value="Ribokinase-like"/>
    <property type="match status" value="1"/>
</dbReference>
<comment type="similarity">
    <text evidence="8">Belongs to the carbohydrate kinase PfkB family. LacC subfamily.</text>
</comment>
<evidence type="ECO:0000256" key="8">
    <source>
        <dbReference type="PIRNR" id="PIRNR000535"/>
    </source>
</evidence>
<dbReference type="GO" id="GO:0005829">
    <property type="term" value="C:cytosol"/>
    <property type="evidence" value="ECO:0007669"/>
    <property type="project" value="TreeGrafter"/>
</dbReference>
<dbReference type="KEGG" id="lgn:ABM34_02310"/>
<dbReference type="NCBIfam" id="TIGR03168">
    <property type="entry name" value="1-PFK"/>
    <property type="match status" value="1"/>
</dbReference>
<dbReference type="EMBL" id="CP012034">
    <property type="protein sequence ID" value="AKP66499.1"/>
    <property type="molecule type" value="Genomic_DNA"/>
</dbReference>
<proteinExistence type="inferred from homology"/>
<evidence type="ECO:0000256" key="2">
    <source>
        <dbReference type="ARBA" id="ARBA00022679"/>
    </source>
</evidence>
<keyword evidence="4 8" id="KW-0547">Nucleotide-binding</keyword>
<dbReference type="InterPro" id="IPR022463">
    <property type="entry name" value="1-PFruKinase"/>
</dbReference>
<evidence type="ECO:0000256" key="6">
    <source>
        <dbReference type="ARBA" id="ARBA00022840"/>
    </source>
</evidence>
<sequence>MIYTITANPSIDYVLQVDTLATGKVNRTTTDVKLPGGKGINVSRILNELQLDSTALGFVGGATGSMFENLLKQHNLKTSFTKVTNDTRINVKINATKQNEETEINGTGPEISAEEKQSFLNQLKSVGNGDVVIMAGSLPQQVETTFYLDIAKVIKDQGADFVIDTTGQALLDTLPLNPLVVKPNNHELADLFNVTFNSEQDIVDNARKLLDQGAKHALVSMAGDGALLVTKDHVYKANAPKGQVINSVGAGDSMIAGFVGTFMKTKDPIESFHEGAACGSATAFSQDIAVKNKIDDVYKNISISQLS</sequence>
<dbReference type="GO" id="GO:0044281">
    <property type="term" value="P:small molecule metabolic process"/>
    <property type="evidence" value="ECO:0007669"/>
    <property type="project" value="UniProtKB-ARBA"/>
</dbReference>
<comment type="pathway">
    <text evidence="8">Carbohydrate metabolism; D-tagatose 6-phosphate degradation; D-glyceraldehyde 3-phosphate and glycerone phosphate from D-tagatose 6-phosphate: step 1/2.</text>
</comment>
<feature type="domain" description="Carbohydrate kinase PfkB" evidence="10">
    <location>
        <begin position="11"/>
        <end position="285"/>
    </location>
</feature>
<comment type="function">
    <text evidence="9">Catalyzes the ATP-dependent phosphorylation of fructose-l-phosphate to fructose-l,6-bisphosphate.</text>
</comment>
<dbReference type="NCBIfam" id="TIGR03828">
    <property type="entry name" value="pfkB"/>
    <property type="match status" value="1"/>
</dbReference>
<dbReference type="InterPro" id="IPR002173">
    <property type="entry name" value="Carboh/pur_kinase_PfkB_CS"/>
</dbReference>
<evidence type="ECO:0000256" key="5">
    <source>
        <dbReference type="ARBA" id="ARBA00022777"/>
    </source>
</evidence>
<dbReference type="GO" id="GO:0008662">
    <property type="term" value="F:1-phosphofructokinase activity"/>
    <property type="evidence" value="ECO:0007669"/>
    <property type="project" value="UniProtKB-UniRule"/>
</dbReference>
<dbReference type="GO" id="GO:2001059">
    <property type="term" value="P:D-tagatose 6-phosphate catabolic process"/>
    <property type="evidence" value="ECO:0007669"/>
    <property type="project" value="UniProtKB-UniPathway"/>
</dbReference>
<dbReference type="InterPro" id="IPR017583">
    <property type="entry name" value="Tagatose/fructose_Pkinase"/>
</dbReference>
<dbReference type="GO" id="GO:0009024">
    <property type="term" value="F:tagatose-6-phosphate kinase activity"/>
    <property type="evidence" value="ECO:0007669"/>
    <property type="project" value="UniProtKB-EC"/>
</dbReference>
<comment type="catalytic activity">
    <reaction evidence="8">
        <text>D-tagatofuranose 6-phosphate + ATP = D-tagatofuranose 1,6-bisphosphate + ADP + H(+)</text>
        <dbReference type="Rhea" id="RHEA:12420"/>
        <dbReference type="ChEBI" id="CHEBI:15378"/>
        <dbReference type="ChEBI" id="CHEBI:30616"/>
        <dbReference type="ChEBI" id="CHEBI:58694"/>
        <dbReference type="ChEBI" id="CHEBI:58695"/>
        <dbReference type="ChEBI" id="CHEBI:456216"/>
        <dbReference type="EC" id="2.7.1.144"/>
    </reaction>
</comment>
<dbReference type="STRING" id="1007676.ABM34_02310"/>
<dbReference type="UniPathway" id="UPA00704">
    <property type="reaction ID" value="UER00715"/>
</dbReference>
<keyword evidence="6 8" id="KW-0067">ATP-binding</keyword>
<dbReference type="GO" id="GO:0005524">
    <property type="term" value="F:ATP binding"/>
    <property type="evidence" value="ECO:0007669"/>
    <property type="project" value="UniProtKB-UniRule"/>
</dbReference>
<dbReference type="InterPro" id="IPR011611">
    <property type="entry name" value="PfkB_dom"/>
</dbReference>
<dbReference type="GO" id="GO:0005988">
    <property type="term" value="P:lactose metabolic process"/>
    <property type="evidence" value="ECO:0007669"/>
    <property type="project" value="UniProtKB-KW"/>
</dbReference>
<keyword evidence="3 8" id="KW-0423">Lactose metabolism</keyword>
<dbReference type="Pfam" id="PF00294">
    <property type="entry name" value="PfkB"/>
    <property type="match status" value="1"/>
</dbReference>
<evidence type="ECO:0000256" key="7">
    <source>
        <dbReference type="ARBA" id="ARBA00047745"/>
    </source>
</evidence>
<name>A0A0H4QDU3_9LACO</name>
<organism evidence="11 12">
    <name type="scientific">Companilactobacillus ginsenosidimutans</name>
    <dbReference type="NCBI Taxonomy" id="1007676"/>
    <lineage>
        <taxon>Bacteria</taxon>
        <taxon>Bacillati</taxon>
        <taxon>Bacillota</taxon>
        <taxon>Bacilli</taxon>
        <taxon>Lactobacillales</taxon>
        <taxon>Lactobacillaceae</taxon>
        <taxon>Companilactobacillus</taxon>
    </lineage>
</organism>
<evidence type="ECO:0000313" key="11">
    <source>
        <dbReference type="EMBL" id="AKP66499.1"/>
    </source>
</evidence>
<evidence type="ECO:0000313" key="12">
    <source>
        <dbReference type="Proteomes" id="UP000036106"/>
    </source>
</evidence>
<evidence type="ECO:0000256" key="1">
    <source>
        <dbReference type="ARBA" id="ARBA00005380"/>
    </source>
</evidence>
<evidence type="ECO:0000256" key="3">
    <source>
        <dbReference type="ARBA" id="ARBA00022736"/>
    </source>
</evidence>
<dbReference type="Gene3D" id="3.40.1190.20">
    <property type="match status" value="1"/>
</dbReference>
<dbReference type="Proteomes" id="UP000036106">
    <property type="component" value="Chromosome"/>
</dbReference>
<dbReference type="InterPro" id="IPR029056">
    <property type="entry name" value="Ribokinase-like"/>
</dbReference>
<dbReference type="PROSITE" id="PS00584">
    <property type="entry name" value="PFKB_KINASES_2"/>
    <property type="match status" value="1"/>
</dbReference>
<dbReference type="CDD" id="cd01164">
    <property type="entry name" value="FruK_PfkB_like"/>
    <property type="match status" value="1"/>
</dbReference>
<dbReference type="OrthoDB" id="9801219at2"/>
<evidence type="ECO:0000259" key="10">
    <source>
        <dbReference type="Pfam" id="PF00294"/>
    </source>
</evidence>
<dbReference type="PANTHER" id="PTHR46566:SF1">
    <property type="entry name" value="1-PHOSPHOFRUCTOKINASE"/>
    <property type="match status" value="1"/>
</dbReference>
<comment type="catalytic activity">
    <reaction evidence="7 9">
        <text>beta-D-fructose 1-phosphate + ATP = beta-D-fructose 1,6-bisphosphate + ADP + H(+)</text>
        <dbReference type="Rhea" id="RHEA:14213"/>
        <dbReference type="ChEBI" id="CHEBI:15378"/>
        <dbReference type="ChEBI" id="CHEBI:30616"/>
        <dbReference type="ChEBI" id="CHEBI:32966"/>
        <dbReference type="ChEBI" id="CHEBI:138881"/>
        <dbReference type="ChEBI" id="CHEBI:456216"/>
        <dbReference type="EC" id="2.7.1.56"/>
    </reaction>
</comment>
<keyword evidence="2 8" id="KW-0808">Transferase</keyword>
<keyword evidence="5 9" id="KW-0418">Kinase</keyword>
<gene>
    <name evidence="11" type="ORF">ABM34_02310</name>
</gene>
<evidence type="ECO:0000256" key="4">
    <source>
        <dbReference type="ARBA" id="ARBA00022741"/>
    </source>
</evidence>
<accession>A0A0H4QDU3</accession>